<proteinExistence type="predicted"/>
<keyword evidence="1" id="KW-1133">Transmembrane helix</keyword>
<reference evidence="3" key="1">
    <citation type="submission" date="2016-10" db="EMBL/GenBank/DDBJ databases">
        <authorList>
            <person name="Varghese N."/>
            <person name="Submissions S."/>
        </authorList>
    </citation>
    <scope>NUCLEOTIDE SEQUENCE [LARGE SCALE GENOMIC DNA]</scope>
    <source>
        <strain evidence="3">DSM 24767</strain>
    </source>
</reference>
<name>A0A1H0ZV61_NATTX</name>
<sequence>MIRTLTKLIGERNRYRETIAVREETGLSIDMALVVASILTSLVVIPGVVLYLFTVRGVPTSSAGYLGAGVLAMLPGLMMGATALWVAARG</sequence>
<dbReference type="AlphaFoldDB" id="A0A1H0ZV61"/>
<feature type="transmembrane region" description="Helical" evidence="1">
    <location>
        <begin position="65"/>
        <end position="88"/>
    </location>
</feature>
<feature type="transmembrane region" description="Helical" evidence="1">
    <location>
        <begin position="32"/>
        <end position="53"/>
    </location>
</feature>
<evidence type="ECO:0000256" key="1">
    <source>
        <dbReference type="SAM" id="Phobius"/>
    </source>
</evidence>
<accession>A0A1H0ZV61</accession>
<dbReference type="RefSeq" id="WP_090376704.1">
    <property type="nucleotide sequence ID" value="NZ_FNLC01000001.1"/>
</dbReference>
<dbReference type="Pfam" id="PF25932">
    <property type="entry name" value="DUF7977"/>
    <property type="match status" value="1"/>
</dbReference>
<keyword evidence="3" id="KW-1185">Reference proteome</keyword>
<dbReference type="EMBL" id="FNLC01000001">
    <property type="protein sequence ID" value="SDQ31354.1"/>
    <property type="molecule type" value="Genomic_DNA"/>
</dbReference>
<dbReference type="InterPro" id="IPR058283">
    <property type="entry name" value="DUF7977"/>
</dbReference>
<keyword evidence="1" id="KW-0812">Transmembrane</keyword>
<evidence type="ECO:0000313" key="3">
    <source>
        <dbReference type="Proteomes" id="UP000198848"/>
    </source>
</evidence>
<keyword evidence="1" id="KW-0472">Membrane</keyword>
<evidence type="ECO:0000313" key="2">
    <source>
        <dbReference type="EMBL" id="SDQ31354.1"/>
    </source>
</evidence>
<organism evidence="2 3">
    <name type="scientific">Natronobacterium texcoconense</name>
    <dbReference type="NCBI Taxonomy" id="1095778"/>
    <lineage>
        <taxon>Archaea</taxon>
        <taxon>Methanobacteriati</taxon>
        <taxon>Methanobacteriota</taxon>
        <taxon>Stenosarchaea group</taxon>
        <taxon>Halobacteria</taxon>
        <taxon>Halobacteriales</taxon>
        <taxon>Natrialbaceae</taxon>
        <taxon>Natronobacterium</taxon>
    </lineage>
</organism>
<gene>
    <name evidence="2" type="ORF">SAMN04489842_0449</name>
</gene>
<dbReference type="Proteomes" id="UP000198848">
    <property type="component" value="Unassembled WGS sequence"/>
</dbReference>
<dbReference type="OrthoDB" id="196222at2157"/>
<protein>
    <submittedName>
        <fullName evidence="2">Uncharacterized protein</fullName>
    </submittedName>
</protein>